<evidence type="ECO:0000313" key="2">
    <source>
        <dbReference type="EMBL" id="KII70876.1"/>
    </source>
</evidence>
<dbReference type="Proteomes" id="UP000031668">
    <property type="component" value="Unassembled WGS sequence"/>
</dbReference>
<keyword evidence="1" id="KW-0472">Membrane</keyword>
<keyword evidence="1" id="KW-1133">Transmembrane helix</keyword>
<keyword evidence="3" id="KW-1185">Reference proteome</keyword>
<evidence type="ECO:0000256" key="1">
    <source>
        <dbReference type="SAM" id="Phobius"/>
    </source>
</evidence>
<protein>
    <submittedName>
        <fullName evidence="2">Uncharacterized protein</fullName>
    </submittedName>
</protein>
<name>A0A0C2MU65_THEKT</name>
<feature type="transmembrane region" description="Helical" evidence="1">
    <location>
        <begin position="142"/>
        <end position="164"/>
    </location>
</feature>
<gene>
    <name evidence="2" type="ORF">RF11_13692</name>
</gene>
<evidence type="ECO:0000313" key="3">
    <source>
        <dbReference type="Proteomes" id="UP000031668"/>
    </source>
</evidence>
<accession>A0A0C2MU65</accession>
<sequence>MNLLNFISPSISKQVCRGLEVEENVDFNLFVDGYHDNDIQFSAILNLDDAGSTRVVAIHIKAHTEDVLLQDHHDRVIQKFNIRKDEKVKRIQLFISYKMDMPLTLKIEPVIEEANKYWQNPIMANEAECNLIITFKYCPKQLLIMIFVSLGSAILIIFCGCMVYKMIAPKIIRPFADVKYILYPNSTESEVNLLKPLGYFAVLLQCVGDSLHYALDVAVMFGIETSQDSSGLGITQHLRNILHYSDCCTGGCYSM</sequence>
<organism evidence="2 3">
    <name type="scientific">Thelohanellus kitauei</name>
    <name type="common">Myxosporean</name>
    <dbReference type="NCBI Taxonomy" id="669202"/>
    <lineage>
        <taxon>Eukaryota</taxon>
        <taxon>Metazoa</taxon>
        <taxon>Cnidaria</taxon>
        <taxon>Myxozoa</taxon>
        <taxon>Myxosporea</taxon>
        <taxon>Bivalvulida</taxon>
        <taxon>Platysporina</taxon>
        <taxon>Myxobolidae</taxon>
        <taxon>Thelohanellus</taxon>
    </lineage>
</organism>
<reference evidence="2 3" key="1">
    <citation type="journal article" date="2014" name="Genome Biol. Evol.">
        <title>The genome of the myxosporean Thelohanellus kitauei shows adaptations to nutrient acquisition within its fish host.</title>
        <authorList>
            <person name="Yang Y."/>
            <person name="Xiong J."/>
            <person name="Zhou Z."/>
            <person name="Huo F."/>
            <person name="Miao W."/>
            <person name="Ran C."/>
            <person name="Liu Y."/>
            <person name="Zhang J."/>
            <person name="Feng J."/>
            <person name="Wang M."/>
            <person name="Wang M."/>
            <person name="Wang L."/>
            <person name="Yao B."/>
        </authorList>
    </citation>
    <scope>NUCLEOTIDE SEQUENCE [LARGE SCALE GENOMIC DNA]</scope>
    <source>
        <strain evidence="2">Wuqing</strain>
    </source>
</reference>
<comment type="caution">
    <text evidence="2">The sequence shown here is derived from an EMBL/GenBank/DDBJ whole genome shotgun (WGS) entry which is preliminary data.</text>
</comment>
<dbReference type="EMBL" id="JWZT01001942">
    <property type="protein sequence ID" value="KII70876.1"/>
    <property type="molecule type" value="Genomic_DNA"/>
</dbReference>
<proteinExistence type="predicted"/>
<keyword evidence="1" id="KW-0812">Transmembrane</keyword>
<dbReference type="AlphaFoldDB" id="A0A0C2MU65"/>